<sequence>MSHNLSVSLSRKGARVDLDMDVAAIGMISIDGEAVPSEERAGVAKKMLGASALYCYCAALDKALDTRNAKYDRIEGSATVRTGTDELGRGRVVGIDIDVTVHMDEEFAFIFDRVEKVMRKGCLVTGSLENAFPVTYKLTLAEDED</sequence>
<proteinExistence type="predicted"/>
<dbReference type="InterPro" id="IPR036102">
    <property type="entry name" value="OsmC/Ohrsf"/>
</dbReference>
<evidence type="ECO:0000313" key="1">
    <source>
        <dbReference type="EMBL" id="SFW56587.1"/>
    </source>
</evidence>
<evidence type="ECO:0000313" key="2">
    <source>
        <dbReference type="Proteomes" id="UP000182680"/>
    </source>
</evidence>
<comment type="caution">
    <text evidence="1">The sequence shown here is derived from an EMBL/GenBank/DDBJ whole genome shotgun (WGS) entry which is preliminary data.</text>
</comment>
<dbReference type="Proteomes" id="UP000182680">
    <property type="component" value="Unassembled WGS sequence"/>
</dbReference>
<dbReference type="AlphaFoldDB" id="A0AA94HTJ2"/>
<dbReference type="SUPFAM" id="SSF82784">
    <property type="entry name" value="OsmC-like"/>
    <property type="match status" value="1"/>
</dbReference>
<gene>
    <name evidence="1" type="ORF">SAMN02910291_01864</name>
</gene>
<organism evidence="1 2">
    <name type="scientific">Desulfovibrio desulfuricans</name>
    <dbReference type="NCBI Taxonomy" id="876"/>
    <lineage>
        <taxon>Bacteria</taxon>
        <taxon>Pseudomonadati</taxon>
        <taxon>Thermodesulfobacteriota</taxon>
        <taxon>Desulfovibrionia</taxon>
        <taxon>Desulfovibrionales</taxon>
        <taxon>Desulfovibrionaceae</taxon>
        <taxon>Desulfovibrio</taxon>
    </lineage>
</organism>
<name>A0AA94HTJ2_DESDE</name>
<reference evidence="2" key="1">
    <citation type="submission" date="2016-11" db="EMBL/GenBank/DDBJ databases">
        <authorList>
            <person name="Jaros S."/>
            <person name="Januszkiewicz K."/>
            <person name="Wedrychowicz H."/>
        </authorList>
    </citation>
    <scope>NUCLEOTIDE SEQUENCE [LARGE SCALE GENOMIC DNA]</scope>
    <source>
        <strain evidence="2">DSM 7057</strain>
    </source>
</reference>
<dbReference type="InterPro" id="IPR015946">
    <property type="entry name" value="KH_dom-like_a/b"/>
</dbReference>
<protein>
    <submittedName>
        <fullName evidence="1">Osmotically inducible protein OsmC</fullName>
    </submittedName>
</protein>
<dbReference type="EMBL" id="FPIW01000034">
    <property type="protein sequence ID" value="SFW56587.1"/>
    <property type="molecule type" value="Genomic_DNA"/>
</dbReference>
<dbReference type="Gene3D" id="3.30.300.20">
    <property type="match status" value="1"/>
</dbReference>
<accession>A0AA94HTJ2</accession>
<dbReference type="RefSeq" id="WP_072312041.1">
    <property type="nucleotide sequence ID" value="NZ_FPIW01000034.1"/>
</dbReference>